<keyword evidence="2" id="KW-1185">Reference proteome</keyword>
<evidence type="ECO:0000313" key="1">
    <source>
        <dbReference type="EMBL" id="GCL37888.1"/>
    </source>
</evidence>
<sequence>MRPQEDTVADSYMFLDGANVERLARMIKEQAQQAQLIVVSLRPPMIKSAERTIERTIGVTQPQGDKQKAKGKSRIIF</sequence>
<comment type="caution">
    <text evidence="1">The sequence shown here is derived from an EMBL/GenBank/DDBJ whole genome shotgun (WGS) entry which is preliminary data.</text>
</comment>
<proteinExistence type="predicted"/>
<evidence type="ECO:0000313" key="2">
    <source>
        <dbReference type="Proteomes" id="UP000300142"/>
    </source>
</evidence>
<dbReference type="AlphaFoldDB" id="A0A480A2Z1"/>
<dbReference type="EMBL" id="BJCE01000103">
    <property type="protein sequence ID" value="GCL37888.1"/>
    <property type="molecule type" value="Genomic_DNA"/>
</dbReference>
<name>A0A480A2Z1_9CYAN</name>
<protein>
    <submittedName>
        <fullName evidence="1">Condensin subunit Smc</fullName>
    </submittedName>
</protein>
<accession>A0A480A2Z1</accession>
<dbReference type="Gene3D" id="3.40.50.300">
    <property type="entry name" value="P-loop containing nucleotide triphosphate hydrolases"/>
    <property type="match status" value="1"/>
</dbReference>
<dbReference type="Proteomes" id="UP000300142">
    <property type="component" value="Unassembled WGS sequence"/>
</dbReference>
<organism evidence="1 2">
    <name type="scientific">Sphaerospermopsis reniformis</name>
    <dbReference type="NCBI Taxonomy" id="531300"/>
    <lineage>
        <taxon>Bacteria</taxon>
        <taxon>Bacillati</taxon>
        <taxon>Cyanobacteriota</taxon>
        <taxon>Cyanophyceae</taxon>
        <taxon>Nostocales</taxon>
        <taxon>Aphanizomenonaceae</taxon>
        <taxon>Sphaerospermopsis</taxon>
    </lineage>
</organism>
<dbReference type="InterPro" id="IPR027417">
    <property type="entry name" value="P-loop_NTPase"/>
</dbReference>
<gene>
    <name evidence="1" type="ORF">SR1949_30000</name>
</gene>
<reference evidence="2" key="1">
    <citation type="submission" date="2019-02" db="EMBL/GenBank/DDBJ databases">
        <title>Draft genome sequence of Sphaerospermopsis reniformis NIES-1949.</title>
        <authorList>
            <person name="Yamaguchi H."/>
            <person name="Suzuki S."/>
            <person name="Kawachi M."/>
        </authorList>
    </citation>
    <scope>NUCLEOTIDE SEQUENCE [LARGE SCALE GENOMIC DNA]</scope>
    <source>
        <strain evidence="2">NIES-1949</strain>
    </source>
</reference>